<evidence type="ECO:0000256" key="1">
    <source>
        <dbReference type="ARBA" id="ARBA00004651"/>
    </source>
</evidence>
<feature type="signal peptide" evidence="12">
    <location>
        <begin position="1"/>
        <end position="20"/>
    </location>
</feature>
<dbReference type="PANTHER" id="PTHR42985:SF40">
    <property type="entry name" value="LD47995P-RELATED"/>
    <property type="match status" value="1"/>
</dbReference>
<comment type="caution">
    <text evidence="13">The sequence shown here is derived from an EMBL/GenBank/DDBJ whole genome shotgun (WGS) entry which is preliminary data.</text>
</comment>
<gene>
    <name evidence="13" type="ORF">J7I43_13950</name>
</gene>
<evidence type="ECO:0000256" key="7">
    <source>
        <dbReference type="ARBA" id="ARBA00023053"/>
    </source>
</evidence>
<feature type="transmembrane region" description="Helical" evidence="11">
    <location>
        <begin position="788"/>
        <end position="805"/>
    </location>
</feature>
<feature type="transmembrane region" description="Helical" evidence="11">
    <location>
        <begin position="838"/>
        <end position="857"/>
    </location>
</feature>
<dbReference type="InterPro" id="IPR006652">
    <property type="entry name" value="Kelch_1"/>
</dbReference>
<dbReference type="InterPro" id="IPR015915">
    <property type="entry name" value="Kelch-typ_b-propeller"/>
</dbReference>
<comment type="subcellular location">
    <subcellularLocation>
        <location evidence="1">Cell membrane</location>
        <topology evidence="1">Multi-pass membrane protein</topology>
    </subcellularLocation>
</comment>
<dbReference type="RefSeq" id="WP_209146292.1">
    <property type="nucleotide sequence ID" value="NZ_JAGHKP010000002.1"/>
</dbReference>
<evidence type="ECO:0000313" key="13">
    <source>
        <dbReference type="EMBL" id="MBO9153326.1"/>
    </source>
</evidence>
<dbReference type="NCBIfam" id="TIGR00813">
    <property type="entry name" value="sss"/>
    <property type="match status" value="1"/>
</dbReference>
<dbReference type="InterPro" id="IPR038377">
    <property type="entry name" value="Na/Glc_symporter_sf"/>
</dbReference>
<dbReference type="InterPro" id="IPR001734">
    <property type="entry name" value="Na/solute_symporter"/>
</dbReference>
<dbReference type="CDD" id="cd11495">
    <property type="entry name" value="SLC5sbd_NIS-like_u3"/>
    <property type="match status" value="1"/>
</dbReference>
<evidence type="ECO:0000256" key="3">
    <source>
        <dbReference type="ARBA" id="ARBA00022448"/>
    </source>
</evidence>
<feature type="transmembrane region" description="Helical" evidence="11">
    <location>
        <begin position="562"/>
        <end position="581"/>
    </location>
</feature>
<feature type="transmembrane region" description="Helical" evidence="11">
    <location>
        <begin position="652"/>
        <end position="677"/>
    </location>
</feature>
<keyword evidence="7" id="KW-0915">Sodium</keyword>
<feature type="transmembrane region" description="Helical" evidence="11">
    <location>
        <begin position="760"/>
        <end position="782"/>
    </location>
</feature>
<accession>A0ABS3YF72</accession>
<protein>
    <submittedName>
        <fullName evidence="13">Sodium/solute symporter</fullName>
    </submittedName>
</protein>
<dbReference type="Gene3D" id="2.120.10.80">
    <property type="entry name" value="Kelch-type beta propeller"/>
    <property type="match status" value="1"/>
</dbReference>
<dbReference type="InterPro" id="IPR056734">
    <property type="entry name" value="NANM"/>
</dbReference>
<name>A0ABS3YF72_9BACT</name>
<dbReference type="Gene3D" id="1.20.1730.10">
    <property type="entry name" value="Sodium/glucose cotransporter"/>
    <property type="match status" value="1"/>
</dbReference>
<sequence>MRKFLFIILFCMFYLPPLSAQEAGNHHISWSVPAQLPIPDGADAQPGVAGASAGMHQQVLLIAGGANFPDGMPWEGGKKMYHGDVYALDQNMQWAGAPSKLPFVFAYAASVSTPEGLMCIGGEDENGARSSVFLLQWDAGTKTVRVKNMPLLPQPLTNASAALAGNTVYVAGGENATATVNTFYSLELSPGAEWKTLPPLPQAVSHAVTVAQSNGERTCIYVAGGRTKNVSGISKLHNSAWQYDPKTYRWKRLHDIPSPAISAGSGVASGATYILLFGGDKGEVFTQIETFNARIAKAATGEEKQRLQAAKLPLLTAHPGFSKDVLLYNTVTDTWARIGEIPFETPVTTAAVKWGDNIIIPSGEIKPGVRTPQILKGTITRKQFFSWVDYTVLALYLLLMIGIGLWTSRHQGSTNDYFRGGQKIPGWATGLSIFGAKLSAITFIGIPAKTYASNWTYFLMLMTIIMIMPVVVRFFIPFYRRLNVTSAYEYLEKRFSYVSRCMASLLFLLLQLGRMGIVLLLPSIALSVVTGIPVTVSILIMGVVSIFYTVLGGVEAVIWTEVVQVIILLGGAVLALILLPLNMGASAGEAWENITANGKLTMLDFSFDLSSPTLWVVLIGGLALNLTVYGTDQTVVQRYLTTKDERSAVNSLKLGAWMTLPSTIIFFSIGTLLYLFYQHHPEKVNIALDAQDTIFPWYIVNEMPRGISGLVITAIFAAAMGSLNGSVNAVSTVFVNDFYRKFFPNKTEKNYLNAAKISTLFVGIFGTGIALVMAGTGIVSLWDQFNTILGLFTGGIAGLFVLGIFTKRANAFGAAAGLITSGICQYLVFRYLDINLLLYALTGLTSCAVFGYLFSLAGGRPKNLAGLTVYKS</sequence>
<evidence type="ECO:0000256" key="6">
    <source>
        <dbReference type="ARBA" id="ARBA00022989"/>
    </source>
</evidence>
<keyword evidence="12" id="KW-0732">Signal</keyword>
<keyword evidence="4" id="KW-1003">Cell membrane</keyword>
<keyword evidence="5 11" id="KW-0812">Transmembrane</keyword>
<evidence type="ECO:0000256" key="4">
    <source>
        <dbReference type="ARBA" id="ARBA00022475"/>
    </source>
</evidence>
<dbReference type="EMBL" id="JAGHKP010000002">
    <property type="protein sequence ID" value="MBO9153326.1"/>
    <property type="molecule type" value="Genomic_DNA"/>
</dbReference>
<feature type="transmembrane region" description="Helical" evidence="11">
    <location>
        <begin position="454"/>
        <end position="476"/>
    </location>
</feature>
<dbReference type="PANTHER" id="PTHR42985">
    <property type="entry name" value="SODIUM-COUPLED MONOCARBOXYLATE TRANSPORTER"/>
    <property type="match status" value="1"/>
</dbReference>
<dbReference type="SUPFAM" id="SSF117281">
    <property type="entry name" value="Kelch motif"/>
    <property type="match status" value="1"/>
</dbReference>
<evidence type="ECO:0000256" key="8">
    <source>
        <dbReference type="ARBA" id="ARBA00023065"/>
    </source>
</evidence>
<dbReference type="Pfam" id="PF24996">
    <property type="entry name" value="NANM"/>
    <property type="match status" value="2"/>
</dbReference>
<feature type="transmembrane region" description="Helical" evidence="11">
    <location>
        <begin position="812"/>
        <end position="832"/>
    </location>
</feature>
<evidence type="ECO:0000256" key="5">
    <source>
        <dbReference type="ARBA" id="ARBA00022692"/>
    </source>
</evidence>
<dbReference type="Pfam" id="PF00474">
    <property type="entry name" value="SSF"/>
    <property type="match status" value="1"/>
</dbReference>
<evidence type="ECO:0000313" key="14">
    <source>
        <dbReference type="Proteomes" id="UP000679126"/>
    </source>
</evidence>
<reference evidence="14" key="1">
    <citation type="submission" date="2021-03" db="EMBL/GenBank/DDBJ databases">
        <title>Assistant Professor.</title>
        <authorList>
            <person name="Huq M.A."/>
        </authorList>
    </citation>
    <scope>NUCLEOTIDE SEQUENCE [LARGE SCALE GENOMIC DNA]</scope>
    <source>
        <strain evidence="14">MAH-28</strain>
    </source>
</reference>
<keyword evidence="10" id="KW-0739">Sodium transport</keyword>
<keyword evidence="9 11" id="KW-0472">Membrane</keyword>
<keyword evidence="6 11" id="KW-1133">Transmembrane helix</keyword>
<evidence type="ECO:0000256" key="10">
    <source>
        <dbReference type="ARBA" id="ARBA00023201"/>
    </source>
</evidence>
<dbReference type="SMART" id="SM00612">
    <property type="entry name" value="Kelch"/>
    <property type="match status" value="2"/>
</dbReference>
<feature type="transmembrane region" description="Helical" evidence="11">
    <location>
        <begin position="427"/>
        <end position="448"/>
    </location>
</feature>
<feature type="transmembrane region" description="Helical" evidence="11">
    <location>
        <begin position="706"/>
        <end position="739"/>
    </location>
</feature>
<keyword evidence="14" id="KW-1185">Reference proteome</keyword>
<organism evidence="13 14">
    <name type="scientific">Chitinophaga chungangae</name>
    <dbReference type="NCBI Taxonomy" id="2821488"/>
    <lineage>
        <taxon>Bacteria</taxon>
        <taxon>Pseudomonadati</taxon>
        <taxon>Bacteroidota</taxon>
        <taxon>Chitinophagia</taxon>
        <taxon>Chitinophagales</taxon>
        <taxon>Chitinophagaceae</taxon>
        <taxon>Chitinophaga</taxon>
    </lineage>
</organism>
<feature type="transmembrane region" description="Helical" evidence="11">
    <location>
        <begin position="524"/>
        <end position="550"/>
    </location>
</feature>
<feature type="transmembrane region" description="Helical" evidence="11">
    <location>
        <begin position="384"/>
        <end position="406"/>
    </location>
</feature>
<proteinExistence type="inferred from homology"/>
<dbReference type="Proteomes" id="UP000679126">
    <property type="component" value="Unassembled WGS sequence"/>
</dbReference>
<evidence type="ECO:0000256" key="12">
    <source>
        <dbReference type="SAM" id="SignalP"/>
    </source>
</evidence>
<keyword evidence="8" id="KW-0406">Ion transport</keyword>
<feature type="transmembrane region" description="Helical" evidence="11">
    <location>
        <begin position="497"/>
        <end position="518"/>
    </location>
</feature>
<feature type="chain" id="PRO_5046897529" evidence="12">
    <location>
        <begin position="21"/>
        <end position="872"/>
    </location>
</feature>
<comment type="similarity">
    <text evidence="2">Belongs to the sodium:solute symporter (SSF) (TC 2.A.21) family.</text>
</comment>
<dbReference type="InterPro" id="IPR051163">
    <property type="entry name" value="Sodium:Solute_Symporter_SSF"/>
</dbReference>
<keyword evidence="3" id="KW-0813">Transport</keyword>
<dbReference type="PROSITE" id="PS50283">
    <property type="entry name" value="NA_SOLUT_SYMP_3"/>
    <property type="match status" value="1"/>
</dbReference>
<dbReference type="PRINTS" id="PR00173">
    <property type="entry name" value="EDTRNSPORT"/>
</dbReference>
<feature type="transmembrane region" description="Helical" evidence="11">
    <location>
        <begin position="612"/>
        <end position="631"/>
    </location>
</feature>
<evidence type="ECO:0000256" key="11">
    <source>
        <dbReference type="SAM" id="Phobius"/>
    </source>
</evidence>
<evidence type="ECO:0000256" key="9">
    <source>
        <dbReference type="ARBA" id="ARBA00023136"/>
    </source>
</evidence>
<evidence type="ECO:0000256" key="2">
    <source>
        <dbReference type="ARBA" id="ARBA00006434"/>
    </source>
</evidence>